<evidence type="ECO:0000259" key="1">
    <source>
        <dbReference type="Pfam" id="PF06985"/>
    </source>
</evidence>
<name>A0ABR1LXT2_9PEZI</name>
<dbReference type="PANTHER" id="PTHR33112:SF12">
    <property type="entry name" value="HETEROKARYON INCOMPATIBILITY DOMAIN-CONTAINING PROTEIN"/>
    <property type="match status" value="1"/>
</dbReference>
<dbReference type="RefSeq" id="XP_066656264.1">
    <property type="nucleotide sequence ID" value="XM_066800072.1"/>
</dbReference>
<sequence>MNPSHSLTTSGHPLTLCRSCSKLDFASLTRPPIPCRKPLPCDTALEDEDIIVHAEEENPKHLPLGSLDEIRSRRYECGLCSLVADCLDQEPSDAAGTCRLIEHTEICSFELPDGFHASAPTFAHFHYTRPSVLFDPSSTNNFQGPVLPWELKRASKNRAQRIIQFQIKANNKGHSTSRSEEQNIIDGLGGRQVTEQVDAYLLKTWLHLCEDHHGPQCREPMRFPSTQETGPALVIDVTESCIIDTPLSCRYVALSYVWGSASVFRHLKENSERIRKPGSLEEVQLPDTIRDSMLLVREIGERYLWVDSICIIQDDFKTQQSQIQRMGSIYSKAIFTIVVAFGDGANSGLPGIRPGTRKQVQKKLCIADNELLTVIDNDDVNEGIEDSIWAMRAWTFQERLLSKRVLVFTETQIYWNCRSAVFSEEFAAEQIKNVSYHHLSIGQSYLHRDIPDQELAPGEFCELYLYICAAYLQRRLTYQSDILNAFAGIAEILSMRQNDIFIWGLPQAHFSDALTWRFTGYHTRHGEKIPIMTPNGHDPENISIPSWSWAAWSGEGNLPWLGTGWLNPWAPNGIETTAVINFNIVGNAGKLVRIQERLPATHGHTKSERLLAMWRDFDHRNDTLGHCCDITLSIGQIHCWTSMARLRVVRKEVEKPQSSECDIYLAEDDPDLPADEWFLSGMKTDSTSHIHGEILEPNSKLRALKSETYSSGVDLIWLDFVVVAKTEAYDSESASLKLLAVEWKDGVAHRLGLASILEPAWISVKNRQWRHVVLG</sequence>
<dbReference type="Proteomes" id="UP001360953">
    <property type="component" value="Unassembled WGS sequence"/>
</dbReference>
<reference evidence="2 3" key="1">
    <citation type="submission" date="2024-04" db="EMBL/GenBank/DDBJ databases">
        <title>Phyllosticta paracitricarpa is synonymous to the EU quarantine fungus P. citricarpa based on phylogenomic analyses.</title>
        <authorList>
            <consortium name="Lawrence Berkeley National Laboratory"/>
            <person name="Van ingen-buijs V.A."/>
            <person name="Van westerhoven A.C."/>
            <person name="Haridas S."/>
            <person name="Skiadas P."/>
            <person name="Martin F."/>
            <person name="Groenewald J.Z."/>
            <person name="Crous P.W."/>
            <person name="Seidl M.F."/>
        </authorList>
    </citation>
    <scope>NUCLEOTIDE SEQUENCE [LARGE SCALE GENOMIC DNA]</scope>
    <source>
        <strain evidence="2 3">CPC 17464</strain>
    </source>
</reference>
<proteinExistence type="predicted"/>
<dbReference type="Pfam" id="PF06985">
    <property type="entry name" value="HET"/>
    <property type="match status" value="1"/>
</dbReference>
<dbReference type="EMBL" id="JBBPEH010000005">
    <property type="protein sequence ID" value="KAK7538577.1"/>
    <property type="molecule type" value="Genomic_DNA"/>
</dbReference>
<dbReference type="PANTHER" id="PTHR33112">
    <property type="entry name" value="DOMAIN PROTEIN, PUTATIVE-RELATED"/>
    <property type="match status" value="1"/>
</dbReference>
<gene>
    <name evidence="2" type="ORF">J3D65DRAFT_622449</name>
</gene>
<protein>
    <submittedName>
        <fullName evidence="2">Heterokaryon incompatibility protein-domain-containing protein</fullName>
    </submittedName>
</protein>
<evidence type="ECO:0000313" key="3">
    <source>
        <dbReference type="Proteomes" id="UP001360953"/>
    </source>
</evidence>
<evidence type="ECO:0000313" key="2">
    <source>
        <dbReference type="EMBL" id="KAK7538577.1"/>
    </source>
</evidence>
<organism evidence="2 3">
    <name type="scientific">Phyllosticta citribraziliensis</name>
    <dbReference type="NCBI Taxonomy" id="989973"/>
    <lineage>
        <taxon>Eukaryota</taxon>
        <taxon>Fungi</taxon>
        <taxon>Dikarya</taxon>
        <taxon>Ascomycota</taxon>
        <taxon>Pezizomycotina</taxon>
        <taxon>Dothideomycetes</taxon>
        <taxon>Dothideomycetes incertae sedis</taxon>
        <taxon>Botryosphaeriales</taxon>
        <taxon>Phyllostictaceae</taxon>
        <taxon>Phyllosticta</taxon>
    </lineage>
</organism>
<comment type="caution">
    <text evidence="2">The sequence shown here is derived from an EMBL/GenBank/DDBJ whole genome shotgun (WGS) entry which is preliminary data.</text>
</comment>
<feature type="domain" description="Heterokaryon incompatibility" evidence="1">
    <location>
        <begin position="251"/>
        <end position="398"/>
    </location>
</feature>
<dbReference type="GeneID" id="92032978"/>
<dbReference type="InterPro" id="IPR010730">
    <property type="entry name" value="HET"/>
</dbReference>
<keyword evidence="3" id="KW-1185">Reference proteome</keyword>
<accession>A0ABR1LXT2</accession>